<dbReference type="Gene3D" id="2.30.30.110">
    <property type="match status" value="1"/>
</dbReference>
<keyword evidence="4" id="KW-0805">Transcription regulation</keyword>
<organism evidence="8 9">
    <name type="scientific">Pelagerythrobacter rhizovicinus</name>
    <dbReference type="NCBI Taxonomy" id="2268576"/>
    <lineage>
        <taxon>Bacteria</taxon>
        <taxon>Pseudomonadati</taxon>
        <taxon>Pseudomonadota</taxon>
        <taxon>Alphaproteobacteria</taxon>
        <taxon>Sphingomonadales</taxon>
        <taxon>Erythrobacteraceae</taxon>
        <taxon>Pelagerythrobacter</taxon>
    </lineage>
</organism>
<dbReference type="Proteomes" id="UP000293623">
    <property type="component" value="Unassembled WGS sequence"/>
</dbReference>
<accession>A0A4Q2KLG9</accession>
<dbReference type="GO" id="GO:0006276">
    <property type="term" value="P:plasmid maintenance"/>
    <property type="evidence" value="ECO:0007669"/>
    <property type="project" value="InterPro"/>
</dbReference>
<proteinExistence type="inferred from homology"/>
<dbReference type="SUPFAM" id="SSF50118">
    <property type="entry name" value="Cell growth inhibitor/plasmid maintenance toxic component"/>
    <property type="match status" value="1"/>
</dbReference>
<dbReference type="InterPro" id="IPR011067">
    <property type="entry name" value="Plasmid_toxin/cell-grow_inhib"/>
</dbReference>
<evidence type="ECO:0000313" key="8">
    <source>
        <dbReference type="EMBL" id="RXZ66148.1"/>
    </source>
</evidence>
<dbReference type="Pfam" id="PF01845">
    <property type="entry name" value="CcdB"/>
    <property type="match status" value="1"/>
</dbReference>
<dbReference type="GO" id="GO:0008657">
    <property type="term" value="F:DNA topoisomerase type II (double strand cut, ATP-hydrolyzing) inhibitor activity"/>
    <property type="evidence" value="ECO:0007669"/>
    <property type="project" value="InterPro"/>
</dbReference>
<dbReference type="EMBL" id="SDPV01000001">
    <property type="protein sequence ID" value="RXZ66148.1"/>
    <property type="molecule type" value="Genomic_DNA"/>
</dbReference>
<dbReference type="AlphaFoldDB" id="A0A4Q2KLG9"/>
<comment type="similarity">
    <text evidence="1">Belongs to the CcdB toxin family.</text>
</comment>
<evidence type="ECO:0000256" key="7">
    <source>
        <dbReference type="ARBA" id="ARBA00033135"/>
    </source>
</evidence>
<evidence type="ECO:0000256" key="1">
    <source>
        <dbReference type="ARBA" id="ARBA00005230"/>
    </source>
</evidence>
<name>A0A4Q2KLG9_9SPHN</name>
<sequence>MAKFDVYRLRDGSTLVVDCQADLLRDLKTRFVVPLMLAEEAPPRLGRLNPVIEFEGLSRLVVPQAAASIPVTELQSRVGSLAEHDVAIGNALDMLISGF</sequence>
<keyword evidence="3" id="KW-0678">Repressor</keyword>
<gene>
    <name evidence="8" type="ORF">ETX26_05400</name>
</gene>
<evidence type="ECO:0000256" key="5">
    <source>
        <dbReference type="ARBA" id="ARBA00023163"/>
    </source>
</evidence>
<evidence type="ECO:0000256" key="4">
    <source>
        <dbReference type="ARBA" id="ARBA00023015"/>
    </source>
</evidence>
<keyword evidence="9" id="KW-1185">Reference proteome</keyword>
<protein>
    <recommendedName>
        <fullName evidence="2">Toxin CcdB</fullName>
    </recommendedName>
    <alternativeName>
        <fullName evidence="7">Cytotoxic protein CcdB</fullName>
    </alternativeName>
    <alternativeName>
        <fullName evidence="6">Protein LetD</fullName>
    </alternativeName>
</protein>
<dbReference type="OrthoDB" id="9813510at2"/>
<comment type="caution">
    <text evidence="8">The sequence shown here is derived from an EMBL/GenBank/DDBJ whole genome shotgun (WGS) entry which is preliminary data.</text>
</comment>
<evidence type="ECO:0000256" key="2">
    <source>
        <dbReference type="ARBA" id="ARBA00015075"/>
    </source>
</evidence>
<evidence type="ECO:0000256" key="3">
    <source>
        <dbReference type="ARBA" id="ARBA00022491"/>
    </source>
</evidence>
<dbReference type="RefSeq" id="WP_129523622.1">
    <property type="nucleotide sequence ID" value="NZ_SDPV01000001.1"/>
</dbReference>
<evidence type="ECO:0000256" key="6">
    <source>
        <dbReference type="ARBA" id="ARBA00029628"/>
    </source>
</evidence>
<dbReference type="InterPro" id="IPR002712">
    <property type="entry name" value="CcdB"/>
</dbReference>
<keyword evidence="5" id="KW-0804">Transcription</keyword>
<evidence type="ECO:0000313" key="9">
    <source>
        <dbReference type="Proteomes" id="UP000293623"/>
    </source>
</evidence>
<reference evidence="8 9" key="1">
    <citation type="submission" date="2019-01" db="EMBL/GenBank/DDBJ databases">
        <title>Altererythrobacter rhizovicinus sp. nov., isolated from the rhizosphere soil of Haloxylon ammodendron.</title>
        <authorList>
            <person name="Li H.-P."/>
            <person name="Gou J.-Y."/>
            <person name="Yao D."/>
            <person name="Han Q.-Q."/>
            <person name="Shao K.-Z."/>
            <person name="Zhao Q."/>
            <person name="Zhang J.-L."/>
        </authorList>
    </citation>
    <scope>NUCLEOTIDE SEQUENCE [LARGE SCALE GENOMIC DNA]</scope>
    <source>
        <strain evidence="8 9">AY-3R</strain>
    </source>
</reference>